<organism evidence="2 3">
    <name type="scientific">Bagarius yarrelli</name>
    <name type="common">Goonch</name>
    <name type="synonym">Bagrus yarrelli</name>
    <dbReference type="NCBI Taxonomy" id="175774"/>
    <lineage>
        <taxon>Eukaryota</taxon>
        <taxon>Metazoa</taxon>
        <taxon>Chordata</taxon>
        <taxon>Craniata</taxon>
        <taxon>Vertebrata</taxon>
        <taxon>Euteleostomi</taxon>
        <taxon>Actinopterygii</taxon>
        <taxon>Neopterygii</taxon>
        <taxon>Teleostei</taxon>
        <taxon>Ostariophysi</taxon>
        <taxon>Siluriformes</taxon>
        <taxon>Sisoridae</taxon>
        <taxon>Sisorinae</taxon>
        <taxon>Bagarius</taxon>
    </lineage>
</organism>
<gene>
    <name evidence="2" type="ORF">Baya_8689</name>
</gene>
<reference evidence="2 3" key="1">
    <citation type="journal article" date="2019" name="Genome Biol. Evol.">
        <title>Whole-Genome Sequencing of the Giant Devil Catfish, Bagarius yarrelli.</title>
        <authorList>
            <person name="Jiang W."/>
            <person name="Lv Y."/>
            <person name="Cheng L."/>
            <person name="Yang K."/>
            <person name="Chao B."/>
            <person name="Wang X."/>
            <person name="Li Y."/>
            <person name="Pan X."/>
            <person name="You X."/>
            <person name="Zhang Y."/>
            <person name="Yang J."/>
            <person name="Li J."/>
            <person name="Zhang X."/>
            <person name="Liu S."/>
            <person name="Sun C."/>
            <person name="Yang J."/>
            <person name="Shi Q."/>
        </authorList>
    </citation>
    <scope>NUCLEOTIDE SEQUENCE [LARGE SCALE GENOMIC DNA]</scope>
    <source>
        <strain evidence="2">JWS20170419001</strain>
        <tissue evidence="2">Muscle</tissue>
    </source>
</reference>
<protein>
    <submittedName>
        <fullName evidence="2">Uncharacterized protein</fullName>
    </submittedName>
</protein>
<feature type="chain" id="PRO_5021822027" evidence="1">
    <location>
        <begin position="31"/>
        <end position="89"/>
    </location>
</feature>
<evidence type="ECO:0000313" key="2">
    <source>
        <dbReference type="EMBL" id="TSN76536.1"/>
    </source>
</evidence>
<accession>A0A556U7U0</accession>
<keyword evidence="3" id="KW-1185">Reference proteome</keyword>
<keyword evidence="1" id="KW-0732">Signal</keyword>
<evidence type="ECO:0000313" key="3">
    <source>
        <dbReference type="Proteomes" id="UP000319801"/>
    </source>
</evidence>
<dbReference type="Proteomes" id="UP000319801">
    <property type="component" value="Unassembled WGS sequence"/>
</dbReference>
<dbReference type="EMBL" id="VCAZ01000060">
    <property type="protein sequence ID" value="TSN76536.1"/>
    <property type="molecule type" value="Genomic_DNA"/>
</dbReference>
<proteinExistence type="predicted"/>
<comment type="caution">
    <text evidence="2">The sequence shown here is derived from an EMBL/GenBank/DDBJ whole genome shotgun (WGS) entry which is preliminary data.</text>
</comment>
<dbReference type="AlphaFoldDB" id="A0A556U7U0"/>
<evidence type="ECO:0000256" key="1">
    <source>
        <dbReference type="SAM" id="SignalP"/>
    </source>
</evidence>
<feature type="signal peptide" evidence="1">
    <location>
        <begin position="1"/>
        <end position="30"/>
    </location>
</feature>
<sequence>MRERDLQRVCSWLLLLTLALLSLWGRLALASSHRNHIVRCDLRVSYALGSEVGLGAVLFHSFPELLLSASLSLTGFHCMPRYFTASFLI</sequence>
<name>A0A556U7U0_BAGYA</name>